<name>A0A210R239_MIZYE</name>
<dbReference type="SUPFAM" id="SSF48056">
    <property type="entry name" value="Di-copper centre-containing domain"/>
    <property type="match status" value="1"/>
</dbReference>
<evidence type="ECO:0000259" key="4">
    <source>
        <dbReference type="PROSITE" id="PS00498"/>
    </source>
</evidence>
<feature type="domain" description="Tyrosinase copper-binding" evidence="4">
    <location>
        <begin position="294"/>
        <end position="305"/>
    </location>
</feature>
<keyword evidence="2" id="KW-0186">Copper</keyword>
<dbReference type="OrthoDB" id="6132182at2759"/>
<evidence type="ECO:0000313" key="5">
    <source>
        <dbReference type="EMBL" id="OWF55150.1"/>
    </source>
</evidence>
<sequence>MELLGVSAIMLGCLVLLAEVTCLIQPIKMPDELSSCYSERTWNLSVTELPSQDINSFCINQYLWVTAGTRYHHEVSNETMSYIGALFRKVSGDHWNHRHKRQLSLSLFRRRRRELRTLSQQEWDDFVGRMNWLKMQTDVSPNRFDALASFHQGIASHSAHGGPNFYGWHRLYLLLVETALGVSIPYWDTSLDFKMIDPTRSIVWSRRYFGNGNGLVINGPFRGWQTFGVPLTRNIGSDGSLLSQRVINRVLSQIYGFQITEGSASPIFSLEGIHNGPHAWLDGAMGVSETSTADPVFYCLHAHIDYIWEQFRHKQRQYGINPARDYPQSSRIFHDRMRRVDGFPALTNIDCYSDFFGDLVQYEAPPSCPVCGNPYLFRCVRGECIPIENPELFPSQINSQIGYVPAEPSIVRNLLSQTGVRLTDPRVYSRGIQRRVQVPQIPFMSHLSGLLFRKRRSANKGERHKRSLGKASKKVKKILSDNNILFHKDYENTFVIDGVRDVDAWSFIPVKIIYQRPSKEASDQMQIDVLDKLLLDEDLELAKHEKCIISDNRTSRVYVQSDGVDYSGRYKDYAVVDETVTMSTKVTYVGIKNPDIGDVTAYITAYDSCGRACKPMCQVPHSNPMKYKPCSGTIRVSDELPQMYSPSLLDAVEEILSLDKKTISIIDTPIAFVCDYNIKWPWVLNK</sequence>
<feature type="signal peptide" evidence="3">
    <location>
        <begin position="1"/>
        <end position="18"/>
    </location>
</feature>
<dbReference type="PANTHER" id="PTHR11474">
    <property type="entry name" value="TYROSINASE FAMILY MEMBER"/>
    <property type="match status" value="1"/>
</dbReference>
<dbReference type="AlphaFoldDB" id="A0A210R239"/>
<dbReference type="PROSITE" id="PS00498">
    <property type="entry name" value="TYROSINASE_2"/>
    <property type="match status" value="1"/>
</dbReference>
<dbReference type="PRINTS" id="PR00092">
    <property type="entry name" value="TYROSINASE"/>
</dbReference>
<organism evidence="5 6">
    <name type="scientific">Mizuhopecten yessoensis</name>
    <name type="common">Japanese scallop</name>
    <name type="synonym">Patinopecten yessoensis</name>
    <dbReference type="NCBI Taxonomy" id="6573"/>
    <lineage>
        <taxon>Eukaryota</taxon>
        <taxon>Metazoa</taxon>
        <taxon>Spiralia</taxon>
        <taxon>Lophotrochozoa</taxon>
        <taxon>Mollusca</taxon>
        <taxon>Bivalvia</taxon>
        <taxon>Autobranchia</taxon>
        <taxon>Pteriomorphia</taxon>
        <taxon>Pectinida</taxon>
        <taxon>Pectinoidea</taxon>
        <taxon>Pectinidae</taxon>
        <taxon>Mizuhopecten</taxon>
    </lineage>
</organism>
<evidence type="ECO:0000313" key="6">
    <source>
        <dbReference type="Proteomes" id="UP000242188"/>
    </source>
</evidence>
<keyword evidence="6" id="KW-1185">Reference proteome</keyword>
<accession>A0A210R239</accession>
<evidence type="ECO:0000256" key="3">
    <source>
        <dbReference type="SAM" id="SignalP"/>
    </source>
</evidence>
<protein>
    <submittedName>
        <fullName evidence="5">Tyrosinase-like protein 2</fullName>
    </submittedName>
</protein>
<dbReference type="STRING" id="6573.A0A210R239"/>
<dbReference type="InterPro" id="IPR002227">
    <property type="entry name" value="Tyrosinase_Cu-bd"/>
</dbReference>
<dbReference type="GO" id="GO:0016491">
    <property type="term" value="F:oxidoreductase activity"/>
    <property type="evidence" value="ECO:0007669"/>
    <property type="project" value="InterPro"/>
</dbReference>
<reference evidence="5 6" key="1">
    <citation type="journal article" date="2017" name="Nat. Ecol. Evol.">
        <title>Scallop genome provides insights into evolution of bilaterian karyotype and development.</title>
        <authorList>
            <person name="Wang S."/>
            <person name="Zhang J."/>
            <person name="Jiao W."/>
            <person name="Li J."/>
            <person name="Xun X."/>
            <person name="Sun Y."/>
            <person name="Guo X."/>
            <person name="Huan P."/>
            <person name="Dong B."/>
            <person name="Zhang L."/>
            <person name="Hu X."/>
            <person name="Sun X."/>
            <person name="Wang J."/>
            <person name="Zhao C."/>
            <person name="Wang Y."/>
            <person name="Wang D."/>
            <person name="Huang X."/>
            <person name="Wang R."/>
            <person name="Lv J."/>
            <person name="Li Y."/>
            <person name="Zhang Z."/>
            <person name="Liu B."/>
            <person name="Lu W."/>
            <person name="Hui Y."/>
            <person name="Liang J."/>
            <person name="Zhou Z."/>
            <person name="Hou R."/>
            <person name="Li X."/>
            <person name="Liu Y."/>
            <person name="Li H."/>
            <person name="Ning X."/>
            <person name="Lin Y."/>
            <person name="Zhao L."/>
            <person name="Xing Q."/>
            <person name="Dou J."/>
            <person name="Li Y."/>
            <person name="Mao J."/>
            <person name="Guo H."/>
            <person name="Dou H."/>
            <person name="Li T."/>
            <person name="Mu C."/>
            <person name="Jiang W."/>
            <person name="Fu Q."/>
            <person name="Fu X."/>
            <person name="Miao Y."/>
            <person name="Liu J."/>
            <person name="Yu Q."/>
            <person name="Li R."/>
            <person name="Liao H."/>
            <person name="Li X."/>
            <person name="Kong Y."/>
            <person name="Jiang Z."/>
            <person name="Chourrout D."/>
            <person name="Li R."/>
            <person name="Bao Z."/>
        </authorList>
    </citation>
    <scope>NUCLEOTIDE SEQUENCE [LARGE SCALE GENOMIC DNA]</scope>
    <source>
        <strain evidence="5 6">PY_sf001</strain>
    </source>
</reference>
<dbReference type="Gene3D" id="1.10.1280.10">
    <property type="entry name" value="Di-copper center containing domain from catechol oxidase"/>
    <property type="match status" value="1"/>
</dbReference>
<gene>
    <name evidence="5" type="ORF">KP79_PYT14522</name>
</gene>
<dbReference type="InterPro" id="IPR008922">
    <property type="entry name" value="Di-copper_centre_dom_sf"/>
</dbReference>
<evidence type="ECO:0000256" key="2">
    <source>
        <dbReference type="ARBA" id="ARBA00023008"/>
    </source>
</evidence>
<evidence type="ECO:0000256" key="1">
    <source>
        <dbReference type="ARBA" id="ARBA00022723"/>
    </source>
</evidence>
<dbReference type="PANTHER" id="PTHR11474:SF126">
    <property type="entry name" value="TYROSINASE-LIKE PROTEIN TYR-1-RELATED"/>
    <property type="match status" value="1"/>
</dbReference>
<dbReference type="InterPro" id="IPR050316">
    <property type="entry name" value="Tyrosinase/Hemocyanin"/>
</dbReference>
<dbReference type="Pfam" id="PF00264">
    <property type="entry name" value="Tyrosinase"/>
    <property type="match status" value="1"/>
</dbReference>
<feature type="chain" id="PRO_5012532747" evidence="3">
    <location>
        <begin position="19"/>
        <end position="686"/>
    </location>
</feature>
<dbReference type="GO" id="GO:0046872">
    <property type="term" value="F:metal ion binding"/>
    <property type="evidence" value="ECO:0007669"/>
    <property type="project" value="UniProtKB-KW"/>
</dbReference>
<keyword evidence="3" id="KW-0732">Signal</keyword>
<proteinExistence type="predicted"/>
<keyword evidence="1" id="KW-0479">Metal-binding</keyword>
<comment type="caution">
    <text evidence="5">The sequence shown here is derived from an EMBL/GenBank/DDBJ whole genome shotgun (WGS) entry which is preliminary data.</text>
</comment>
<dbReference type="EMBL" id="NEDP02000756">
    <property type="protein sequence ID" value="OWF55150.1"/>
    <property type="molecule type" value="Genomic_DNA"/>
</dbReference>
<dbReference type="Proteomes" id="UP000242188">
    <property type="component" value="Unassembled WGS sequence"/>
</dbReference>